<dbReference type="EMBL" id="JADPRT010000013">
    <property type="protein sequence ID" value="MBF9071771.1"/>
    <property type="molecule type" value="Genomic_DNA"/>
</dbReference>
<feature type="region of interest" description="Disordered" evidence="1">
    <location>
        <begin position="1"/>
        <end position="31"/>
    </location>
</feature>
<dbReference type="AlphaFoldDB" id="A0A931B7X2"/>
<accession>A0A931B7X2</accession>
<organism evidence="2 3">
    <name type="scientific">Streptacidiphilus fuscans</name>
    <dbReference type="NCBI Taxonomy" id="2789292"/>
    <lineage>
        <taxon>Bacteria</taxon>
        <taxon>Bacillati</taxon>
        <taxon>Actinomycetota</taxon>
        <taxon>Actinomycetes</taxon>
        <taxon>Kitasatosporales</taxon>
        <taxon>Streptomycetaceae</taxon>
        <taxon>Streptacidiphilus</taxon>
    </lineage>
</organism>
<name>A0A931B7X2_9ACTN</name>
<keyword evidence="3" id="KW-1185">Reference proteome</keyword>
<protein>
    <submittedName>
        <fullName evidence="2">Uncharacterized protein</fullName>
    </submittedName>
</protein>
<comment type="caution">
    <text evidence="2">The sequence shown here is derived from an EMBL/GenBank/DDBJ whole genome shotgun (WGS) entry which is preliminary data.</text>
</comment>
<dbReference type="RefSeq" id="WP_196196941.1">
    <property type="nucleotide sequence ID" value="NZ_JADPRT010000013.1"/>
</dbReference>
<evidence type="ECO:0000313" key="2">
    <source>
        <dbReference type="EMBL" id="MBF9071771.1"/>
    </source>
</evidence>
<gene>
    <name evidence="2" type="ORF">I2501_27480</name>
</gene>
<evidence type="ECO:0000313" key="3">
    <source>
        <dbReference type="Proteomes" id="UP000657385"/>
    </source>
</evidence>
<dbReference type="Proteomes" id="UP000657385">
    <property type="component" value="Unassembled WGS sequence"/>
</dbReference>
<feature type="region of interest" description="Disordered" evidence="1">
    <location>
        <begin position="323"/>
        <end position="357"/>
    </location>
</feature>
<proteinExistence type="predicted"/>
<sequence>MSSTVMPDPRMTPGPHPDHLRPWEQADTGPDTLPAHMAEARAQSEALHRAVADGTWIVDWHYVTHEHGYLLAGVTNPTSGVSLHIVHEDTSASVQKVFPSRVRAMAAAPRYIEGFEPMADAPERYREHAARATARRARPGDDHTVTVGYREDLDVLVAFPPDRLAAFWLFHAGFVRDNALDLYRPRRGTSPQTAERQLRDACRYLAVSGYSVTRVYSDIEQQVLADQQPVPAWYLPSPPRTAGDPSPLAADVAADLSNQHLVMLAHHESPEGDFDFLGRYRADNQAAIFSTAPGGRYTVSLHPDLDAAEAAWTALGRAAKLPAAGPRAARGHGSRAAPAIPPSAQPRLSSGRRRGIR</sequence>
<evidence type="ECO:0000256" key="1">
    <source>
        <dbReference type="SAM" id="MobiDB-lite"/>
    </source>
</evidence>
<reference evidence="2" key="1">
    <citation type="submission" date="2020-11" db="EMBL/GenBank/DDBJ databases">
        <title>Isolation and identification of active actinomycetes.</title>
        <authorList>
            <person name="Yu B."/>
        </authorList>
    </citation>
    <scope>NUCLEOTIDE SEQUENCE</scope>
    <source>
        <strain evidence="2">NEAU-YB345</strain>
    </source>
</reference>